<feature type="non-terminal residue" evidence="10">
    <location>
        <position position="1"/>
    </location>
</feature>
<dbReference type="PROSITE" id="PS50157">
    <property type="entry name" value="ZINC_FINGER_C2H2_2"/>
    <property type="match status" value="2"/>
</dbReference>
<keyword evidence="3" id="KW-0677">Repeat</keyword>
<dbReference type="SMART" id="SM00355">
    <property type="entry name" value="ZnF_C2H2"/>
    <property type="match status" value="2"/>
</dbReference>
<feature type="non-terminal residue" evidence="10">
    <location>
        <position position="310"/>
    </location>
</feature>
<keyword evidence="4 8" id="KW-0863">Zinc-finger</keyword>
<protein>
    <recommendedName>
        <fullName evidence="9">C2H2-type domain-containing protein</fullName>
    </recommendedName>
</protein>
<name>A0A0B7BAL0_9EUPU</name>
<proteinExistence type="predicted"/>
<keyword evidence="7" id="KW-0539">Nucleus</keyword>
<feature type="domain" description="C2H2-type" evidence="9">
    <location>
        <begin position="275"/>
        <end position="302"/>
    </location>
</feature>
<organism evidence="10">
    <name type="scientific">Arion vulgaris</name>
    <dbReference type="NCBI Taxonomy" id="1028688"/>
    <lineage>
        <taxon>Eukaryota</taxon>
        <taxon>Metazoa</taxon>
        <taxon>Spiralia</taxon>
        <taxon>Lophotrochozoa</taxon>
        <taxon>Mollusca</taxon>
        <taxon>Gastropoda</taxon>
        <taxon>Heterobranchia</taxon>
        <taxon>Euthyneura</taxon>
        <taxon>Panpulmonata</taxon>
        <taxon>Eupulmonata</taxon>
        <taxon>Stylommatophora</taxon>
        <taxon>Helicina</taxon>
        <taxon>Arionoidea</taxon>
        <taxon>Arionidae</taxon>
        <taxon>Arion</taxon>
    </lineage>
</organism>
<dbReference type="GO" id="GO:0000122">
    <property type="term" value="P:negative regulation of transcription by RNA polymerase II"/>
    <property type="evidence" value="ECO:0007669"/>
    <property type="project" value="UniProtKB-ARBA"/>
</dbReference>
<feature type="domain" description="C2H2-type" evidence="9">
    <location>
        <begin position="247"/>
        <end position="274"/>
    </location>
</feature>
<dbReference type="InterPro" id="IPR050331">
    <property type="entry name" value="Zinc_finger"/>
</dbReference>
<evidence type="ECO:0000256" key="3">
    <source>
        <dbReference type="ARBA" id="ARBA00022737"/>
    </source>
</evidence>
<comment type="subcellular location">
    <subcellularLocation>
        <location evidence="1">Nucleus</location>
    </subcellularLocation>
</comment>
<dbReference type="EMBL" id="HACG01043183">
    <property type="protein sequence ID" value="CEK90048.1"/>
    <property type="molecule type" value="Transcribed_RNA"/>
</dbReference>
<evidence type="ECO:0000256" key="1">
    <source>
        <dbReference type="ARBA" id="ARBA00004123"/>
    </source>
</evidence>
<dbReference type="PANTHER" id="PTHR16515">
    <property type="entry name" value="PR DOMAIN ZINC FINGER PROTEIN"/>
    <property type="match status" value="1"/>
</dbReference>
<keyword evidence="5" id="KW-0862">Zinc</keyword>
<evidence type="ECO:0000256" key="5">
    <source>
        <dbReference type="ARBA" id="ARBA00022833"/>
    </source>
</evidence>
<evidence type="ECO:0000256" key="8">
    <source>
        <dbReference type="PROSITE-ProRule" id="PRU00042"/>
    </source>
</evidence>
<dbReference type="FunFam" id="3.30.160.60:FF:000446">
    <property type="entry name" value="Zinc finger protein"/>
    <property type="match status" value="1"/>
</dbReference>
<reference evidence="10" key="1">
    <citation type="submission" date="2014-12" db="EMBL/GenBank/DDBJ databases">
        <title>Insight into the proteome of Arion vulgaris.</title>
        <authorList>
            <person name="Aradska J."/>
            <person name="Bulat T."/>
            <person name="Smidak R."/>
            <person name="Sarate P."/>
            <person name="Gangsoo J."/>
            <person name="Sialana F."/>
            <person name="Bilban M."/>
            <person name="Lubec G."/>
        </authorList>
    </citation>
    <scope>NUCLEOTIDE SEQUENCE</scope>
    <source>
        <tissue evidence="10">Skin</tissue>
    </source>
</reference>
<evidence type="ECO:0000256" key="4">
    <source>
        <dbReference type="ARBA" id="ARBA00022771"/>
    </source>
</evidence>
<keyword evidence="6" id="KW-0238">DNA-binding</keyword>
<evidence type="ECO:0000256" key="6">
    <source>
        <dbReference type="ARBA" id="ARBA00023125"/>
    </source>
</evidence>
<dbReference type="GO" id="GO:0003677">
    <property type="term" value="F:DNA binding"/>
    <property type="evidence" value="ECO:0007669"/>
    <property type="project" value="UniProtKB-KW"/>
</dbReference>
<gene>
    <name evidence="10" type="primary">ORF174436</name>
</gene>
<dbReference type="FunFam" id="3.30.160.60:FF:001465">
    <property type="entry name" value="Zinc finger protein 560"/>
    <property type="match status" value="1"/>
</dbReference>
<evidence type="ECO:0000256" key="7">
    <source>
        <dbReference type="ARBA" id="ARBA00023242"/>
    </source>
</evidence>
<dbReference type="InterPro" id="IPR013087">
    <property type="entry name" value="Znf_C2H2_type"/>
</dbReference>
<keyword evidence="2" id="KW-0479">Metal-binding</keyword>
<evidence type="ECO:0000259" key="9">
    <source>
        <dbReference type="PROSITE" id="PS50157"/>
    </source>
</evidence>
<dbReference type="SUPFAM" id="SSF57667">
    <property type="entry name" value="beta-beta-alpha zinc fingers"/>
    <property type="match status" value="2"/>
</dbReference>
<dbReference type="PROSITE" id="PS00028">
    <property type="entry name" value="ZINC_FINGER_C2H2_1"/>
    <property type="match status" value="2"/>
</dbReference>
<evidence type="ECO:0000313" key="10">
    <source>
        <dbReference type="EMBL" id="CEK90048.1"/>
    </source>
</evidence>
<accession>A0A0B7BAL0</accession>
<dbReference type="GO" id="GO:0008270">
    <property type="term" value="F:zinc ion binding"/>
    <property type="evidence" value="ECO:0007669"/>
    <property type="project" value="UniProtKB-KW"/>
</dbReference>
<dbReference type="GO" id="GO:0005634">
    <property type="term" value="C:nucleus"/>
    <property type="evidence" value="ECO:0007669"/>
    <property type="project" value="UniProtKB-SubCell"/>
</dbReference>
<dbReference type="AlphaFoldDB" id="A0A0B7BAL0"/>
<dbReference type="PANTHER" id="PTHR16515:SF49">
    <property type="entry name" value="GASTRULA ZINC FINGER PROTEIN XLCGF49.1-LIKE-RELATED"/>
    <property type="match status" value="1"/>
</dbReference>
<sequence length="310" mass="35390">QEPDCESPTVKKETIDEEEIDMSPVVKKETTSSTLLSFTDEDNYIYCEKCQMKYEGSCPEHGHLIYNDNAEFNQSNDYDQDSINQIDMDKQVVQKVEYPVVIEENEGETYSHTQDYHPISEVEHMQVTHGNKYMEIKKEDHLVDVLYEYNGSTVHKNISMEGCNSVKQITGDTNGESNMTKDKISEDSVGHQENTTHIAETRSDLQNENFATLKRHLSGKPLTCGVRFSWKSQLNGQKNVHSGEKTFKCAVCKIEFALFCDLKTHKRIHKGEKRFKCDICGVAFSIPSRLTSHIRVHTGEKPFKCDICGA</sequence>
<dbReference type="InterPro" id="IPR036236">
    <property type="entry name" value="Znf_C2H2_sf"/>
</dbReference>
<evidence type="ECO:0000256" key="2">
    <source>
        <dbReference type="ARBA" id="ARBA00022723"/>
    </source>
</evidence>
<dbReference type="Gene3D" id="3.30.160.60">
    <property type="entry name" value="Classic Zinc Finger"/>
    <property type="match status" value="3"/>
</dbReference>